<feature type="transmembrane region" description="Helical" evidence="7">
    <location>
        <begin position="285"/>
        <end position="308"/>
    </location>
</feature>
<dbReference type="InterPro" id="IPR008271">
    <property type="entry name" value="Ser/Thr_kinase_AS"/>
</dbReference>
<evidence type="ECO:0000256" key="7">
    <source>
        <dbReference type="SAM" id="Phobius"/>
    </source>
</evidence>
<dbReference type="Pfam" id="PF00069">
    <property type="entry name" value="Pkinase"/>
    <property type="match status" value="1"/>
</dbReference>
<dbReference type="CDD" id="cd14014">
    <property type="entry name" value="STKc_PknB_like"/>
    <property type="match status" value="1"/>
</dbReference>
<keyword evidence="10" id="KW-1185">Reference proteome</keyword>
<keyword evidence="5 9" id="KW-0418">Kinase</keyword>
<dbReference type="InterPro" id="IPR000719">
    <property type="entry name" value="Prot_kinase_dom"/>
</dbReference>
<keyword evidence="6" id="KW-0067">ATP-binding</keyword>
<keyword evidence="3" id="KW-0808">Transferase</keyword>
<dbReference type="Gene3D" id="1.10.510.10">
    <property type="entry name" value="Transferase(Phosphotransferase) domain 1"/>
    <property type="match status" value="1"/>
</dbReference>
<organism evidence="9 10">
    <name type="scientific">Actinomadura physcomitrii</name>
    <dbReference type="NCBI Taxonomy" id="2650748"/>
    <lineage>
        <taxon>Bacteria</taxon>
        <taxon>Bacillati</taxon>
        <taxon>Actinomycetota</taxon>
        <taxon>Actinomycetes</taxon>
        <taxon>Streptosporangiales</taxon>
        <taxon>Thermomonosporaceae</taxon>
        <taxon>Actinomadura</taxon>
    </lineage>
</organism>
<keyword evidence="7" id="KW-1133">Transmembrane helix</keyword>
<proteinExistence type="predicted"/>
<keyword evidence="4" id="KW-0547">Nucleotide-binding</keyword>
<dbReference type="InterPro" id="IPR011009">
    <property type="entry name" value="Kinase-like_dom_sf"/>
</dbReference>
<keyword evidence="7" id="KW-0812">Transmembrane</keyword>
<dbReference type="AlphaFoldDB" id="A0A6I4MNB2"/>
<sequence length="430" mass="45037">MGAVWRAHDEQLGRDVAVKELRLPEHLGADQRRTWIARLDREARAAARLKHPGIVTVHDLVVGDDGRPWIVLELVHGGSLDDLLKASGPLPFQQAASIGLRMLDALQAAHLAGITHRDIKPANVLLEGERVVLTDFGIAAVDGDAALTRSGEVVGTPAFMSPEQVRGRPVGAESDLWSLGATLYTAVEGRPPFTGTSTGAVFVAVATEDPAPAAHAGPLEPVISGLLRKDPAQRPTADQLRAMLAPIASGRLAPAGPPPPMPVPGPPPVPYAPMPRAPTARRGRLLWPVLIGAAVAVVAVAAVLGFVLRPGSDPTYKNNLHIAEKLGAPSGYTRTSEKDVGGGRAQVTLTAPRACGAACSGPATPTDRAAFQAVLQWLQTRPGIAAVNPPAMARDERSCIIGVRPVHAPGVIKAEIVLEADKTLLRIDVT</sequence>
<dbReference type="SUPFAM" id="SSF56112">
    <property type="entry name" value="Protein kinase-like (PK-like)"/>
    <property type="match status" value="1"/>
</dbReference>
<keyword evidence="7" id="KW-0472">Membrane</keyword>
<dbReference type="Gene3D" id="3.30.200.20">
    <property type="entry name" value="Phosphorylase Kinase, domain 1"/>
    <property type="match status" value="1"/>
</dbReference>
<evidence type="ECO:0000313" key="9">
    <source>
        <dbReference type="EMBL" id="MWA05614.1"/>
    </source>
</evidence>
<dbReference type="GO" id="GO:0004674">
    <property type="term" value="F:protein serine/threonine kinase activity"/>
    <property type="evidence" value="ECO:0007669"/>
    <property type="project" value="UniProtKB-KW"/>
</dbReference>
<accession>A0A6I4MNB2</accession>
<reference evidence="9" key="1">
    <citation type="submission" date="2019-12" db="EMBL/GenBank/DDBJ databases">
        <title>Actinomadura physcomitrii sp. nov., a novel actinomycete isolated from moss [Physcomitrium sphaericum (Ludw) Fuernr].</title>
        <authorList>
            <person name="Zhuang X."/>
        </authorList>
    </citation>
    <scope>NUCLEOTIDE SEQUENCE [LARGE SCALE GENOMIC DNA]</scope>
    <source>
        <strain evidence="9">LD22</strain>
    </source>
</reference>
<evidence type="ECO:0000256" key="4">
    <source>
        <dbReference type="ARBA" id="ARBA00022741"/>
    </source>
</evidence>
<dbReference type="PANTHER" id="PTHR43289:SF6">
    <property type="entry name" value="SERINE_THREONINE-PROTEIN KINASE NEKL-3"/>
    <property type="match status" value="1"/>
</dbReference>
<evidence type="ECO:0000256" key="5">
    <source>
        <dbReference type="ARBA" id="ARBA00022777"/>
    </source>
</evidence>
<gene>
    <name evidence="9" type="ORF">F8568_035695</name>
</gene>
<dbReference type="EC" id="2.7.11.1" evidence="1"/>
<keyword evidence="2" id="KW-0723">Serine/threonine-protein kinase</keyword>
<evidence type="ECO:0000256" key="6">
    <source>
        <dbReference type="ARBA" id="ARBA00022840"/>
    </source>
</evidence>
<protein>
    <recommendedName>
        <fullName evidence="1">non-specific serine/threonine protein kinase</fullName>
        <ecNumber evidence="1">2.7.11.1</ecNumber>
    </recommendedName>
</protein>
<dbReference type="SMART" id="SM00220">
    <property type="entry name" value="S_TKc"/>
    <property type="match status" value="1"/>
</dbReference>
<dbReference type="GO" id="GO:0005524">
    <property type="term" value="F:ATP binding"/>
    <property type="evidence" value="ECO:0007669"/>
    <property type="project" value="UniProtKB-KW"/>
</dbReference>
<evidence type="ECO:0000256" key="2">
    <source>
        <dbReference type="ARBA" id="ARBA00022527"/>
    </source>
</evidence>
<dbReference type="EMBL" id="WBMS02000039">
    <property type="protein sequence ID" value="MWA05614.1"/>
    <property type="molecule type" value="Genomic_DNA"/>
</dbReference>
<feature type="domain" description="Protein kinase" evidence="8">
    <location>
        <begin position="1"/>
        <end position="248"/>
    </location>
</feature>
<evidence type="ECO:0000256" key="1">
    <source>
        <dbReference type="ARBA" id="ARBA00012513"/>
    </source>
</evidence>
<dbReference type="PANTHER" id="PTHR43289">
    <property type="entry name" value="MITOGEN-ACTIVATED PROTEIN KINASE KINASE KINASE 20-RELATED"/>
    <property type="match status" value="1"/>
</dbReference>
<evidence type="ECO:0000256" key="3">
    <source>
        <dbReference type="ARBA" id="ARBA00022679"/>
    </source>
</evidence>
<comment type="caution">
    <text evidence="9">The sequence shown here is derived from an EMBL/GenBank/DDBJ whole genome shotgun (WGS) entry which is preliminary data.</text>
</comment>
<dbReference type="PROSITE" id="PS00108">
    <property type="entry name" value="PROTEIN_KINASE_ST"/>
    <property type="match status" value="1"/>
</dbReference>
<dbReference type="Proteomes" id="UP000462055">
    <property type="component" value="Unassembled WGS sequence"/>
</dbReference>
<evidence type="ECO:0000259" key="8">
    <source>
        <dbReference type="PROSITE" id="PS50011"/>
    </source>
</evidence>
<dbReference type="PROSITE" id="PS50011">
    <property type="entry name" value="PROTEIN_KINASE_DOM"/>
    <property type="match status" value="1"/>
</dbReference>
<name>A0A6I4MNB2_9ACTN</name>
<evidence type="ECO:0000313" key="10">
    <source>
        <dbReference type="Proteomes" id="UP000462055"/>
    </source>
</evidence>